<protein>
    <submittedName>
        <fullName evidence="2">Uncharacterized protein</fullName>
    </submittedName>
</protein>
<keyword evidence="3" id="KW-1185">Reference proteome</keyword>
<dbReference type="EMBL" id="CP077683">
    <property type="protein sequence ID" value="QXE89194.1"/>
    <property type="molecule type" value="Genomic_DNA"/>
</dbReference>
<organism evidence="2 3">
    <name type="scientific">Geomonas subterranea</name>
    <dbReference type="NCBI Taxonomy" id="2847989"/>
    <lineage>
        <taxon>Bacteria</taxon>
        <taxon>Pseudomonadati</taxon>
        <taxon>Thermodesulfobacteriota</taxon>
        <taxon>Desulfuromonadia</taxon>
        <taxon>Geobacterales</taxon>
        <taxon>Geobacteraceae</taxon>
        <taxon>Geomonas</taxon>
    </lineage>
</organism>
<gene>
    <name evidence="1" type="ORF">KP001_11910</name>
    <name evidence="2" type="ORF">KP001_12020</name>
</gene>
<proteinExistence type="predicted"/>
<dbReference type="RefSeq" id="WP_217285864.1">
    <property type="nucleotide sequence ID" value="NZ_CP077683.1"/>
</dbReference>
<name>A0ABX8LCP7_9BACT</name>
<sequence>MQSSESIEIHFNHNAPASHEFLLEPRQAPLSSRIRQLTQDLEVDISNQPDEPNEFETREWEEDFEAKADALSGMFQQAMNEELYIELFGSLESKCHVLADERKKTAKSFYDLDRIIQEHNDVLLYNQEFVGVLIDPQTKEKKWYPKDYDALVKFRCFVDDIDKVNAGNIQAVIDMIMTAPILPNYINLTGNGIHLYFLFDATHDMKHSAWRMAYVNDTTIESERNVYINVKQEMIKWFKGSTAYSDVSNHLAQPSRLAGSKTKNRNKRTILFKVSDTKYSIQHIAGLFNIDLPDEESIRQWKKKVDADKKRWKKAKGQSNHVATLLDFTDPDDASGNDMVHLSRAVVSCTDMAPDVDHANPNSKYRFDFTEVVQRVLSDYTEHMNSPEEKLLERFRRLRAESKAKAEADPRRQQRKIAGRRGLESQYNQFKQQMFNGVHGGNRANALHIFWSRAAAYQKNEDVIFTDFCDLLSLCNSMRGKKITEKQVSKILCGPRIKYPDDSIFKRTGIMIVMTNSKNKERQKRKDNKTKKWELILKICESELLENDRLSDRQLTTKINAFGIPVSNKTISSSLKIKELRAKLNLQ</sequence>
<evidence type="ECO:0000313" key="3">
    <source>
        <dbReference type="Proteomes" id="UP000683559"/>
    </source>
</evidence>
<evidence type="ECO:0000313" key="1">
    <source>
        <dbReference type="EMBL" id="QXE89172.1"/>
    </source>
</evidence>
<dbReference type="EMBL" id="CP077683">
    <property type="protein sequence ID" value="QXE89172.1"/>
    <property type="molecule type" value="Genomic_DNA"/>
</dbReference>
<reference evidence="2 3" key="1">
    <citation type="submission" date="2021-06" db="EMBL/GenBank/DDBJ databases">
        <title>Gemonas diversity in paddy soil.</title>
        <authorList>
            <person name="Liu G."/>
        </authorList>
    </citation>
    <scope>NUCLEOTIDE SEQUENCE [LARGE SCALE GENOMIC DNA]</scope>
    <source>
        <strain evidence="2 3">RG2</strain>
    </source>
</reference>
<evidence type="ECO:0000313" key="2">
    <source>
        <dbReference type="EMBL" id="QXE89194.1"/>
    </source>
</evidence>
<dbReference type="Proteomes" id="UP000683559">
    <property type="component" value="Chromosome"/>
</dbReference>
<accession>A0ABX8LCP7</accession>